<accession>A0AAV2IJT7</accession>
<dbReference type="Proteomes" id="UP001497497">
    <property type="component" value="Unassembled WGS sequence"/>
</dbReference>
<evidence type="ECO:0000256" key="1">
    <source>
        <dbReference type="SAM" id="MobiDB-lite"/>
    </source>
</evidence>
<protein>
    <submittedName>
        <fullName evidence="2">Uncharacterized protein</fullName>
    </submittedName>
</protein>
<comment type="caution">
    <text evidence="2">The sequence shown here is derived from an EMBL/GenBank/DDBJ whole genome shotgun (WGS) entry which is preliminary data.</text>
</comment>
<dbReference type="EMBL" id="CAXITT010000948">
    <property type="protein sequence ID" value="CAL1547328.1"/>
    <property type="molecule type" value="Genomic_DNA"/>
</dbReference>
<evidence type="ECO:0000313" key="2">
    <source>
        <dbReference type="EMBL" id="CAL1547328.1"/>
    </source>
</evidence>
<gene>
    <name evidence="2" type="ORF">GSLYS_00020653001</name>
</gene>
<sequence length="120" mass="13331">WLASIEAAEPLDEVDYTKEQRRLSSSLSDISGSLSLLKADHREQGDEGNRRKLSNYELIPISELEQGTEEQGTDGEQGVEVEVPEETFVWDISQDTRPQSPSSGEEMCSSCKKISPQVDS</sequence>
<name>A0AAV2IJT7_LYMST</name>
<keyword evidence="3" id="KW-1185">Reference proteome</keyword>
<organism evidence="2 3">
    <name type="scientific">Lymnaea stagnalis</name>
    <name type="common">Great pond snail</name>
    <name type="synonym">Helix stagnalis</name>
    <dbReference type="NCBI Taxonomy" id="6523"/>
    <lineage>
        <taxon>Eukaryota</taxon>
        <taxon>Metazoa</taxon>
        <taxon>Spiralia</taxon>
        <taxon>Lophotrochozoa</taxon>
        <taxon>Mollusca</taxon>
        <taxon>Gastropoda</taxon>
        <taxon>Heterobranchia</taxon>
        <taxon>Euthyneura</taxon>
        <taxon>Panpulmonata</taxon>
        <taxon>Hygrophila</taxon>
        <taxon>Lymnaeoidea</taxon>
        <taxon>Lymnaeidae</taxon>
        <taxon>Lymnaea</taxon>
    </lineage>
</organism>
<reference evidence="2 3" key="1">
    <citation type="submission" date="2024-04" db="EMBL/GenBank/DDBJ databases">
        <authorList>
            <consortium name="Genoscope - CEA"/>
            <person name="William W."/>
        </authorList>
    </citation>
    <scope>NUCLEOTIDE SEQUENCE [LARGE SCALE GENOMIC DNA]</scope>
</reference>
<feature type="non-terminal residue" evidence="2">
    <location>
        <position position="1"/>
    </location>
</feature>
<dbReference type="AlphaFoldDB" id="A0AAV2IJT7"/>
<evidence type="ECO:0000313" key="3">
    <source>
        <dbReference type="Proteomes" id="UP001497497"/>
    </source>
</evidence>
<feature type="non-terminal residue" evidence="2">
    <location>
        <position position="120"/>
    </location>
</feature>
<feature type="compositionally biased region" description="Polar residues" evidence="1">
    <location>
        <begin position="93"/>
        <end position="103"/>
    </location>
</feature>
<proteinExistence type="predicted"/>
<feature type="region of interest" description="Disordered" evidence="1">
    <location>
        <begin position="92"/>
        <end position="120"/>
    </location>
</feature>